<dbReference type="EMBL" id="JAUJFL010000001">
    <property type="protein sequence ID" value="KAK2613173.1"/>
    <property type="molecule type" value="Genomic_DNA"/>
</dbReference>
<feature type="signal peptide" evidence="1">
    <location>
        <begin position="1"/>
        <end position="20"/>
    </location>
</feature>
<dbReference type="AlphaFoldDB" id="A0AAD9W802"/>
<sequence length="170" mass="18652">MNSHLLFIILGLALTSVAFSFPKSTALPMLSADPNVKSATANITLFHGTFDLGLSHSREHVLFCNGSSATTIDHKNMSHLVNKPYASKSKYFLLLSQSGYISKHICNCDTYDVPISIAENNVVDGILNDNCGDLGGRLVFPEWHLWIGRDATNDDGSFRWACGPQPLPER</sequence>
<name>A0AAD9W802_PHOAM</name>
<evidence type="ECO:0000313" key="3">
    <source>
        <dbReference type="Proteomes" id="UP001265746"/>
    </source>
</evidence>
<reference evidence="2" key="1">
    <citation type="submission" date="2023-06" db="EMBL/GenBank/DDBJ databases">
        <authorList>
            <person name="Noh H."/>
        </authorList>
    </citation>
    <scope>NUCLEOTIDE SEQUENCE</scope>
    <source>
        <strain evidence="2">DUCC20226</strain>
    </source>
</reference>
<feature type="chain" id="PRO_5042250783" evidence="1">
    <location>
        <begin position="21"/>
        <end position="170"/>
    </location>
</feature>
<evidence type="ECO:0000256" key="1">
    <source>
        <dbReference type="SAM" id="SignalP"/>
    </source>
</evidence>
<proteinExistence type="predicted"/>
<gene>
    <name evidence="2" type="ORF">N8I77_000100</name>
</gene>
<evidence type="ECO:0000313" key="2">
    <source>
        <dbReference type="EMBL" id="KAK2613173.1"/>
    </source>
</evidence>
<comment type="caution">
    <text evidence="2">The sequence shown here is derived from an EMBL/GenBank/DDBJ whole genome shotgun (WGS) entry which is preliminary data.</text>
</comment>
<keyword evidence="3" id="KW-1185">Reference proteome</keyword>
<dbReference type="Proteomes" id="UP001265746">
    <property type="component" value="Unassembled WGS sequence"/>
</dbReference>
<protein>
    <submittedName>
        <fullName evidence="2">Uncharacterized protein</fullName>
    </submittedName>
</protein>
<accession>A0AAD9W802</accession>
<organism evidence="2 3">
    <name type="scientific">Phomopsis amygdali</name>
    <name type="common">Fusicoccum amygdali</name>
    <dbReference type="NCBI Taxonomy" id="1214568"/>
    <lineage>
        <taxon>Eukaryota</taxon>
        <taxon>Fungi</taxon>
        <taxon>Dikarya</taxon>
        <taxon>Ascomycota</taxon>
        <taxon>Pezizomycotina</taxon>
        <taxon>Sordariomycetes</taxon>
        <taxon>Sordariomycetidae</taxon>
        <taxon>Diaporthales</taxon>
        <taxon>Diaporthaceae</taxon>
        <taxon>Diaporthe</taxon>
    </lineage>
</organism>
<keyword evidence="1" id="KW-0732">Signal</keyword>